<evidence type="ECO:0000313" key="9">
    <source>
        <dbReference type="Proteomes" id="UP000239899"/>
    </source>
</evidence>
<keyword evidence="6" id="KW-1133">Transmembrane helix</keyword>
<dbReference type="GO" id="GO:0006457">
    <property type="term" value="P:protein folding"/>
    <property type="evidence" value="ECO:0007669"/>
    <property type="project" value="InterPro"/>
</dbReference>
<dbReference type="GO" id="GO:0003755">
    <property type="term" value="F:peptidyl-prolyl cis-trans isomerase activity"/>
    <property type="evidence" value="ECO:0007669"/>
    <property type="project" value="UniProtKB-KW"/>
</dbReference>
<dbReference type="PANTHER" id="PTHR11071">
    <property type="entry name" value="PEPTIDYL-PROLYL CIS-TRANS ISOMERASE"/>
    <property type="match status" value="1"/>
</dbReference>
<comment type="caution">
    <text evidence="8">The sequence shown here is derived from an EMBL/GenBank/DDBJ whole genome shotgun (WGS) entry which is preliminary data.</text>
</comment>
<comment type="similarity">
    <text evidence="2">Belongs to the cyclophilin-type PPIase family.</text>
</comment>
<evidence type="ECO:0000259" key="7">
    <source>
        <dbReference type="PROSITE" id="PS50072"/>
    </source>
</evidence>
<dbReference type="InterPro" id="IPR002130">
    <property type="entry name" value="Cyclophilin-type_PPIase_dom"/>
</dbReference>
<evidence type="ECO:0000313" key="8">
    <source>
        <dbReference type="EMBL" id="PRW57025.1"/>
    </source>
</evidence>
<keyword evidence="9" id="KW-1185">Reference proteome</keyword>
<dbReference type="PROSITE" id="PS00170">
    <property type="entry name" value="CSA_PPIASE_1"/>
    <property type="match status" value="1"/>
</dbReference>
<dbReference type="Pfam" id="PF00160">
    <property type="entry name" value="Pro_isomerase"/>
    <property type="match status" value="1"/>
</dbReference>
<comment type="catalytic activity">
    <reaction evidence="1">
        <text>[protein]-peptidylproline (omega=180) = [protein]-peptidylproline (omega=0)</text>
        <dbReference type="Rhea" id="RHEA:16237"/>
        <dbReference type="Rhea" id="RHEA-COMP:10747"/>
        <dbReference type="Rhea" id="RHEA-COMP:10748"/>
        <dbReference type="ChEBI" id="CHEBI:83833"/>
        <dbReference type="ChEBI" id="CHEBI:83834"/>
        <dbReference type="EC" id="5.2.1.8"/>
    </reaction>
</comment>
<feature type="domain" description="PPIase cyclophilin-type" evidence="7">
    <location>
        <begin position="88"/>
        <end position="245"/>
    </location>
</feature>
<dbReference type="OrthoDB" id="193499at2759"/>
<dbReference type="GO" id="GO:0005737">
    <property type="term" value="C:cytoplasm"/>
    <property type="evidence" value="ECO:0007669"/>
    <property type="project" value="TreeGrafter"/>
</dbReference>
<dbReference type="AlphaFoldDB" id="A0A2P6TSH8"/>
<proteinExistence type="inferred from homology"/>
<dbReference type="STRING" id="3076.A0A2P6TSH8"/>
<dbReference type="PROSITE" id="PS50072">
    <property type="entry name" value="CSA_PPIASE_2"/>
    <property type="match status" value="1"/>
</dbReference>
<reference evidence="8 9" key="1">
    <citation type="journal article" date="2018" name="Plant J.">
        <title>Genome sequences of Chlorella sorokiniana UTEX 1602 and Micractinium conductrix SAG 241.80: implications to maltose excretion by a green alga.</title>
        <authorList>
            <person name="Arriola M.B."/>
            <person name="Velmurugan N."/>
            <person name="Zhang Y."/>
            <person name="Plunkett M.H."/>
            <person name="Hondzo H."/>
            <person name="Barney B.M."/>
        </authorList>
    </citation>
    <scope>NUCLEOTIDE SEQUENCE [LARGE SCALE GENOMIC DNA]</scope>
    <source>
        <strain evidence="9">UTEX 1602</strain>
    </source>
</reference>
<dbReference type="GO" id="GO:0016018">
    <property type="term" value="F:cyclosporin A binding"/>
    <property type="evidence" value="ECO:0007669"/>
    <property type="project" value="TreeGrafter"/>
</dbReference>
<dbReference type="FunFam" id="2.40.100.10:FF:000001">
    <property type="entry name" value="Peptidyl-prolyl cis-trans isomerase"/>
    <property type="match status" value="1"/>
</dbReference>
<evidence type="ECO:0000256" key="1">
    <source>
        <dbReference type="ARBA" id="ARBA00000971"/>
    </source>
</evidence>
<keyword evidence="6" id="KW-0812">Transmembrane</keyword>
<dbReference type="EMBL" id="LHPG02000007">
    <property type="protein sequence ID" value="PRW57025.1"/>
    <property type="molecule type" value="Genomic_DNA"/>
</dbReference>
<protein>
    <recommendedName>
        <fullName evidence="3">peptidylprolyl isomerase</fullName>
        <ecNumber evidence="3">5.2.1.8</ecNumber>
    </recommendedName>
</protein>
<feature type="transmembrane region" description="Helical" evidence="6">
    <location>
        <begin position="509"/>
        <end position="530"/>
    </location>
</feature>
<accession>A0A2P6TSH8</accession>
<dbReference type="CDD" id="cd01926">
    <property type="entry name" value="cyclophilin_ABH_like"/>
    <property type="match status" value="1"/>
</dbReference>
<dbReference type="InterPro" id="IPR029000">
    <property type="entry name" value="Cyclophilin-like_dom_sf"/>
</dbReference>
<evidence type="ECO:0000256" key="5">
    <source>
        <dbReference type="ARBA" id="ARBA00023235"/>
    </source>
</evidence>
<evidence type="ECO:0000256" key="4">
    <source>
        <dbReference type="ARBA" id="ARBA00023110"/>
    </source>
</evidence>
<organism evidence="8 9">
    <name type="scientific">Chlorella sorokiniana</name>
    <name type="common">Freshwater green alga</name>
    <dbReference type="NCBI Taxonomy" id="3076"/>
    <lineage>
        <taxon>Eukaryota</taxon>
        <taxon>Viridiplantae</taxon>
        <taxon>Chlorophyta</taxon>
        <taxon>core chlorophytes</taxon>
        <taxon>Trebouxiophyceae</taxon>
        <taxon>Chlorellales</taxon>
        <taxon>Chlorellaceae</taxon>
        <taxon>Chlorella clade</taxon>
        <taxon>Chlorella</taxon>
    </lineage>
</organism>
<evidence type="ECO:0000256" key="6">
    <source>
        <dbReference type="SAM" id="Phobius"/>
    </source>
</evidence>
<sequence length="593" mass="62264">MLARSATLTRAIGCSAKQHGAVAAPRRMMAIRAQGQAAGAGGEAAGAASGNKRRLLGWSAALLAAVSFPSMAQAAEEQTLPAVTKKVYFDVEIGGQPAGRVVFGLFGDVVPKTAENFRALCTGEKGFGFVPSGFHRVIPNFMVQGGDFTNGNGTGGKSIYGRSFPDESFAVRHDRPGLLSMANAGPNTNGSQFFITTVPTPWLDGRHVVFGTVLEGFDVVKKIEATPTGPANRPRQPVVIRAAGELKGCSAPLAPSLAPAAEGRGLSRRPRLAAAVEPMGAVSSMQEDREQECEPLQAVGPLLTFSSAAHEGAFLQEFAKRRVHLDPSSLLTALALNAVACLLPLHAGDMVAIAATLAQSAYLALLLALVRWLPAMYSRHRSLLLSLALVWQAALSELCSGGDLQGHQSVCSNSLAWAAKEVTIQCVPWVVLSAIALPLPLRPCLAAQAAVTAICMACSERKRQLSTLLCGLGMGRYGAASRAINSAAALAVPLGNGALRQGLDGPLAYYPASLCLHLSVTFLLPLALAYRSAWRQRLAFAQRRGLGTEAAGLLERREQWGGSKLLLLALGAVPWCSIQLCNVGLRMGLIPTD</sequence>
<name>A0A2P6TSH8_CHLSO</name>
<keyword evidence="6" id="KW-0472">Membrane</keyword>
<dbReference type="Gene3D" id="2.40.100.10">
    <property type="entry name" value="Cyclophilin-like"/>
    <property type="match status" value="1"/>
</dbReference>
<dbReference type="SUPFAM" id="SSF50891">
    <property type="entry name" value="Cyclophilin-like"/>
    <property type="match status" value="1"/>
</dbReference>
<dbReference type="Proteomes" id="UP000239899">
    <property type="component" value="Unassembled WGS sequence"/>
</dbReference>
<dbReference type="PRINTS" id="PR00153">
    <property type="entry name" value="CSAPPISMRASE"/>
</dbReference>
<dbReference type="EC" id="5.2.1.8" evidence="3"/>
<keyword evidence="4" id="KW-0697">Rotamase</keyword>
<evidence type="ECO:0000256" key="2">
    <source>
        <dbReference type="ARBA" id="ARBA00007365"/>
    </source>
</evidence>
<keyword evidence="5 8" id="KW-0413">Isomerase</keyword>
<evidence type="ECO:0000256" key="3">
    <source>
        <dbReference type="ARBA" id="ARBA00013194"/>
    </source>
</evidence>
<dbReference type="InterPro" id="IPR020892">
    <property type="entry name" value="Cyclophilin-type_PPIase_CS"/>
</dbReference>
<dbReference type="PANTHER" id="PTHR11071:SF561">
    <property type="entry name" value="PEPTIDYL-PROLYL CIS-TRANS ISOMERASE D-RELATED"/>
    <property type="match status" value="1"/>
</dbReference>
<gene>
    <name evidence="8" type="ORF">C2E21_3896</name>
</gene>